<feature type="domain" description="ABC transporter" evidence="6">
    <location>
        <begin position="123"/>
        <end position="372"/>
    </location>
</feature>
<name>A0AB34IFN9_PRYPA</name>
<sequence>MLLAVACASLLPTHPAHGSRWREVPPSRSSRRAPSTPRACAPPVGGEGEGREKTSAPSPRGFGSAGAALDSVEVWAAEADALDAEEGGSMSPALRARRRRVLLRWAEFVQSAADESPAAAPLAALRGASVAFGEEPAVRNVSWVVRRGQVVGVVGESGSGKSTQLRLLARGVPADQGEVWRAEEAEARGGVVLVAQDVLAALARERTPLGEYVCAASCGAAEAVWRWVGWREGEGRAAEAGAAEGGAAAAAEGAADGLFGRGAAARPVCALSSGQQMRVAVAVAVARRPALLLCDEPTNHLDYRGLAWLEGVLREAVERGEVGAVVAVSHDRAFLENACSHTVDASGGGGVMYAGGYRTYLRRKALRETALEKSEEEEGEAARLPPKKSRKTPSRFQLTAGKPRASEEVMLSLRGAHVLAGERRLLVDVSLNVSRGECLLVNGPNGVGKSTLLRAIAGEPLLAEGTRQVAADVRIFHFRQEAAEQLVGDRSALHALREAAPDASDERIYRVMKQLGLPPSVQHTPLDGLSGGEKARLCICQMLLSRATLLVCDEPTNHLDLLARAYLQEALKQFDGALVLASHDRYFASGLGTKVLSIEPGATPEDPTVVELIDGDWAAYETHLRAQEAAPAAFLPHDAERDEIHSTELGHRRGKGEEETDVPLTVRERRKKRVAARAPQTTSEKPRRKIRKAAKPSARSRLA</sequence>
<dbReference type="Pfam" id="PF00005">
    <property type="entry name" value="ABC_tran"/>
    <property type="match status" value="2"/>
</dbReference>
<dbReference type="InterPro" id="IPR027417">
    <property type="entry name" value="P-loop_NTPase"/>
</dbReference>
<dbReference type="SUPFAM" id="SSF52540">
    <property type="entry name" value="P-loop containing nucleoside triphosphate hydrolases"/>
    <property type="match status" value="2"/>
</dbReference>
<feature type="signal peptide" evidence="5">
    <location>
        <begin position="1"/>
        <end position="18"/>
    </location>
</feature>
<reference evidence="7 8" key="1">
    <citation type="journal article" date="2024" name="Science">
        <title>Giant polyketide synthase enzymes in the biosynthesis of giant marine polyether toxins.</title>
        <authorList>
            <person name="Fallon T.R."/>
            <person name="Shende V.V."/>
            <person name="Wierzbicki I.H."/>
            <person name="Pendleton A.L."/>
            <person name="Watervoot N.F."/>
            <person name="Auber R.P."/>
            <person name="Gonzalez D.J."/>
            <person name="Wisecaver J.H."/>
            <person name="Moore B.S."/>
        </authorList>
    </citation>
    <scope>NUCLEOTIDE SEQUENCE [LARGE SCALE GENOMIC DNA]</scope>
    <source>
        <strain evidence="7 8">12B1</strain>
    </source>
</reference>
<gene>
    <name evidence="7" type="ORF">AB1Y20_016330</name>
</gene>
<dbReference type="Proteomes" id="UP001515480">
    <property type="component" value="Unassembled WGS sequence"/>
</dbReference>
<dbReference type="PANTHER" id="PTHR19211:SF14">
    <property type="entry name" value="ATP-BINDING CASSETTE SUB-FAMILY F MEMBER 1"/>
    <property type="match status" value="1"/>
</dbReference>
<dbReference type="GO" id="GO:0016887">
    <property type="term" value="F:ATP hydrolysis activity"/>
    <property type="evidence" value="ECO:0007669"/>
    <property type="project" value="InterPro"/>
</dbReference>
<evidence type="ECO:0000256" key="3">
    <source>
        <dbReference type="ARBA" id="ARBA00022840"/>
    </source>
</evidence>
<keyword evidence="5" id="KW-0732">Signal</keyword>
<feature type="region of interest" description="Disordered" evidence="4">
    <location>
        <begin position="371"/>
        <end position="401"/>
    </location>
</feature>
<evidence type="ECO:0000256" key="4">
    <source>
        <dbReference type="SAM" id="MobiDB-lite"/>
    </source>
</evidence>
<evidence type="ECO:0000313" key="7">
    <source>
        <dbReference type="EMBL" id="KAL1496374.1"/>
    </source>
</evidence>
<evidence type="ECO:0000256" key="2">
    <source>
        <dbReference type="ARBA" id="ARBA00022741"/>
    </source>
</evidence>
<evidence type="ECO:0000256" key="1">
    <source>
        <dbReference type="ARBA" id="ARBA00022737"/>
    </source>
</evidence>
<dbReference type="PROSITE" id="PS50893">
    <property type="entry name" value="ABC_TRANSPORTER_2"/>
    <property type="match status" value="2"/>
</dbReference>
<dbReference type="InterPro" id="IPR003439">
    <property type="entry name" value="ABC_transporter-like_ATP-bd"/>
</dbReference>
<feature type="chain" id="PRO_5044258458" description="ABC transporter domain-containing protein" evidence="5">
    <location>
        <begin position="19"/>
        <end position="703"/>
    </location>
</feature>
<dbReference type="EMBL" id="JBGBPQ010000029">
    <property type="protein sequence ID" value="KAL1496374.1"/>
    <property type="molecule type" value="Genomic_DNA"/>
</dbReference>
<proteinExistence type="predicted"/>
<dbReference type="PROSITE" id="PS00211">
    <property type="entry name" value="ABC_TRANSPORTER_1"/>
    <property type="match status" value="2"/>
</dbReference>
<feature type="compositionally biased region" description="Basic and acidic residues" evidence="4">
    <location>
        <begin position="646"/>
        <end position="657"/>
    </location>
</feature>
<accession>A0AB34IFN9</accession>
<evidence type="ECO:0000259" key="6">
    <source>
        <dbReference type="PROSITE" id="PS50893"/>
    </source>
</evidence>
<feature type="compositionally biased region" description="Low complexity" evidence="4">
    <location>
        <begin position="26"/>
        <end position="43"/>
    </location>
</feature>
<dbReference type="Gene3D" id="3.40.50.300">
    <property type="entry name" value="P-loop containing nucleotide triphosphate hydrolases"/>
    <property type="match status" value="2"/>
</dbReference>
<dbReference type="PANTHER" id="PTHR19211">
    <property type="entry name" value="ATP-BINDING TRANSPORT PROTEIN-RELATED"/>
    <property type="match status" value="1"/>
</dbReference>
<evidence type="ECO:0000313" key="8">
    <source>
        <dbReference type="Proteomes" id="UP001515480"/>
    </source>
</evidence>
<dbReference type="AlphaFoldDB" id="A0AB34IFN9"/>
<keyword evidence="1" id="KW-0677">Repeat</keyword>
<keyword evidence="8" id="KW-1185">Reference proteome</keyword>
<dbReference type="InterPro" id="IPR017871">
    <property type="entry name" value="ABC_transporter-like_CS"/>
</dbReference>
<feature type="region of interest" description="Disordered" evidence="4">
    <location>
        <begin position="15"/>
        <end position="63"/>
    </location>
</feature>
<feature type="region of interest" description="Disordered" evidence="4">
    <location>
        <begin position="646"/>
        <end position="703"/>
    </location>
</feature>
<dbReference type="GO" id="GO:0005524">
    <property type="term" value="F:ATP binding"/>
    <property type="evidence" value="ECO:0007669"/>
    <property type="project" value="UniProtKB-KW"/>
</dbReference>
<keyword evidence="3" id="KW-0067">ATP-binding</keyword>
<keyword evidence="2" id="KW-0547">Nucleotide-binding</keyword>
<protein>
    <recommendedName>
        <fullName evidence="6">ABC transporter domain-containing protein</fullName>
    </recommendedName>
</protein>
<evidence type="ECO:0000256" key="5">
    <source>
        <dbReference type="SAM" id="SignalP"/>
    </source>
</evidence>
<dbReference type="CDD" id="cd03221">
    <property type="entry name" value="ABCF_EF-3"/>
    <property type="match status" value="1"/>
</dbReference>
<comment type="caution">
    <text evidence="7">The sequence shown here is derived from an EMBL/GenBank/DDBJ whole genome shotgun (WGS) entry which is preliminary data.</text>
</comment>
<feature type="domain" description="ABC transporter" evidence="6">
    <location>
        <begin position="411"/>
        <end position="625"/>
    </location>
</feature>
<dbReference type="SMART" id="SM00382">
    <property type="entry name" value="AAA"/>
    <property type="match status" value="2"/>
</dbReference>
<dbReference type="InterPro" id="IPR050611">
    <property type="entry name" value="ABCF"/>
</dbReference>
<dbReference type="InterPro" id="IPR003593">
    <property type="entry name" value="AAA+_ATPase"/>
</dbReference>
<organism evidence="7 8">
    <name type="scientific">Prymnesium parvum</name>
    <name type="common">Toxic golden alga</name>
    <dbReference type="NCBI Taxonomy" id="97485"/>
    <lineage>
        <taxon>Eukaryota</taxon>
        <taxon>Haptista</taxon>
        <taxon>Haptophyta</taxon>
        <taxon>Prymnesiophyceae</taxon>
        <taxon>Prymnesiales</taxon>
        <taxon>Prymnesiaceae</taxon>
        <taxon>Prymnesium</taxon>
    </lineage>
</organism>